<feature type="region of interest" description="Interaction with tRNA" evidence="9">
    <location>
        <begin position="290"/>
        <end position="291"/>
    </location>
</feature>
<sequence>MAKVIVAMSGGVDSSVAAFLLKKDGHDVVGITMRLFTLEECNNGTVEEARKVADQIGVEHHKINLSKEFEEEVIKDFVKEYENGHTPNPCVKCNKTIKFGYLLQQIDNFEADYLATGHYARISGGNLFKGKDERKDQSYFLYGIKKENLSKIMFPVGNLTKDEVRSIAVKENLVVAKKPESQEICFIPDNDYPSFLKKHLDKVRIMPGLILDIHGKEIGAHKGLPFYTIGQRRGIDVAGGEPKYVIKIDVAKNSITVGDEKDLEKGEVEAGNLNWLSETKESFKAKAKIRYNMAEISGKGKIDGDKVYFKFDKPVRAVTPGQSIVFYDGDKVLGGGIIA</sequence>
<comment type="caution">
    <text evidence="12">The sequence shown here is derived from an EMBL/GenBank/DDBJ whole genome shotgun (WGS) entry which is preliminary data.</text>
</comment>
<reference evidence="12 13" key="1">
    <citation type="journal article" date="2015" name="Nature">
        <title>rRNA introns, odd ribosomes, and small enigmatic genomes across a large radiation of phyla.</title>
        <authorList>
            <person name="Brown C.T."/>
            <person name="Hug L.A."/>
            <person name="Thomas B.C."/>
            <person name="Sharon I."/>
            <person name="Castelle C.J."/>
            <person name="Singh A."/>
            <person name="Wilkins M.J."/>
            <person name="Williams K.H."/>
            <person name="Banfield J.F."/>
        </authorList>
    </citation>
    <scope>NUCLEOTIDE SEQUENCE [LARGE SCALE GENOMIC DNA]</scope>
</reference>
<dbReference type="Gene3D" id="2.40.30.10">
    <property type="entry name" value="Translation factors"/>
    <property type="match status" value="1"/>
</dbReference>
<feature type="binding site" evidence="9">
    <location>
        <begin position="7"/>
        <end position="14"/>
    </location>
    <ligand>
        <name>ATP</name>
        <dbReference type="ChEBI" id="CHEBI:30616"/>
    </ligand>
</feature>
<keyword evidence="9" id="KW-0963">Cytoplasm</keyword>
<dbReference type="HAMAP" id="MF_00144">
    <property type="entry name" value="tRNA_thiouridyl_MnmA"/>
    <property type="match status" value="1"/>
</dbReference>
<evidence type="ECO:0000313" key="12">
    <source>
        <dbReference type="EMBL" id="KKQ93725.1"/>
    </source>
</evidence>
<dbReference type="SUPFAM" id="SSF52402">
    <property type="entry name" value="Adenine nucleotide alpha hydrolases-like"/>
    <property type="match status" value="1"/>
</dbReference>
<feature type="active site" description="Cysteine persulfide intermediate" evidence="9">
    <location>
        <position position="185"/>
    </location>
</feature>
<dbReference type="GO" id="GO:0002143">
    <property type="term" value="P:tRNA wobble position uridine thiolation"/>
    <property type="evidence" value="ECO:0007669"/>
    <property type="project" value="TreeGrafter"/>
</dbReference>
<keyword evidence="5 9" id="KW-0067">ATP-binding</keyword>
<evidence type="ECO:0000256" key="2">
    <source>
        <dbReference type="ARBA" id="ARBA00022679"/>
    </source>
</evidence>
<comment type="caution">
    <text evidence="9">Lacks conserved residue(s) required for the propagation of feature annotation.</text>
</comment>
<dbReference type="FunFam" id="3.40.50.620:FF:000115">
    <property type="entry name" value="tRNA-specific 2-thiouridylase MnmA"/>
    <property type="match status" value="1"/>
</dbReference>
<dbReference type="Gene3D" id="3.40.50.620">
    <property type="entry name" value="HUPs"/>
    <property type="match status" value="1"/>
</dbReference>
<comment type="subcellular location">
    <subcellularLocation>
        <location evidence="9">Cytoplasm</location>
    </subcellularLocation>
</comment>
<dbReference type="PATRIC" id="fig|1618345.3.peg.881"/>
<feature type="site" description="Interaction with tRNA" evidence="9">
    <location>
        <position position="322"/>
    </location>
</feature>
<accession>A0A0G0M095</accession>
<dbReference type="InterPro" id="IPR046884">
    <property type="entry name" value="MnmA-like_central"/>
</dbReference>
<feature type="binding site" evidence="9">
    <location>
        <position position="33"/>
    </location>
    <ligand>
        <name>ATP</name>
        <dbReference type="ChEBI" id="CHEBI:30616"/>
    </ligand>
</feature>
<dbReference type="GO" id="GO:0103016">
    <property type="term" value="F:tRNA-uridine 2-sulfurtransferase activity"/>
    <property type="evidence" value="ECO:0007669"/>
    <property type="project" value="UniProtKB-EC"/>
</dbReference>
<evidence type="ECO:0000256" key="5">
    <source>
        <dbReference type="ARBA" id="ARBA00022840"/>
    </source>
</evidence>
<feature type="binding site" evidence="9">
    <location>
        <position position="117"/>
    </location>
    <ligand>
        <name>ATP</name>
        <dbReference type="ChEBI" id="CHEBI:30616"/>
    </ligand>
</feature>
<evidence type="ECO:0000259" key="10">
    <source>
        <dbReference type="Pfam" id="PF20258"/>
    </source>
</evidence>
<keyword evidence="4 9" id="KW-0547">Nucleotide-binding</keyword>
<keyword evidence="6 9" id="KW-0694">RNA-binding</keyword>
<dbReference type="EC" id="2.8.1.13" evidence="9"/>
<evidence type="ECO:0000313" key="13">
    <source>
        <dbReference type="Proteomes" id="UP000034207"/>
    </source>
</evidence>
<name>A0A0G0M095_UNCC2</name>
<dbReference type="NCBIfam" id="NF001138">
    <property type="entry name" value="PRK00143.1"/>
    <property type="match status" value="1"/>
</dbReference>
<organism evidence="12 13">
    <name type="scientific">candidate division CPR2 bacterium GW2011_GWC2_39_10</name>
    <dbReference type="NCBI Taxonomy" id="1618345"/>
    <lineage>
        <taxon>Bacteria</taxon>
        <taxon>Bacteria division CPR2</taxon>
    </lineage>
</organism>
<evidence type="ECO:0000256" key="8">
    <source>
        <dbReference type="ARBA" id="ARBA00051542"/>
    </source>
</evidence>
<feature type="active site" description="Nucleophile" evidence="9">
    <location>
        <position position="93"/>
    </location>
</feature>
<feature type="domain" description="tRNA-specific 2-thiouridylase MnmA-like central" evidence="11">
    <location>
        <begin position="194"/>
        <end position="259"/>
    </location>
</feature>
<evidence type="ECO:0000256" key="6">
    <source>
        <dbReference type="ARBA" id="ARBA00022884"/>
    </source>
</evidence>
<proteinExistence type="inferred from homology"/>
<keyword evidence="3 9" id="KW-0819">tRNA processing</keyword>
<dbReference type="InterPro" id="IPR046885">
    <property type="entry name" value="MnmA-like_C"/>
</dbReference>
<protein>
    <recommendedName>
        <fullName evidence="9">tRNA-specific 2-thiouridylase MnmA</fullName>
        <ecNumber evidence="9">2.8.1.13</ecNumber>
    </recommendedName>
</protein>
<comment type="catalytic activity">
    <reaction evidence="8 9">
        <text>S-sulfanyl-L-cysteinyl-[protein] + uridine(34) in tRNA + AH2 + ATP = 2-thiouridine(34) in tRNA + L-cysteinyl-[protein] + A + AMP + diphosphate + H(+)</text>
        <dbReference type="Rhea" id="RHEA:47032"/>
        <dbReference type="Rhea" id="RHEA-COMP:10131"/>
        <dbReference type="Rhea" id="RHEA-COMP:11726"/>
        <dbReference type="Rhea" id="RHEA-COMP:11727"/>
        <dbReference type="Rhea" id="RHEA-COMP:11728"/>
        <dbReference type="ChEBI" id="CHEBI:13193"/>
        <dbReference type="ChEBI" id="CHEBI:15378"/>
        <dbReference type="ChEBI" id="CHEBI:17499"/>
        <dbReference type="ChEBI" id="CHEBI:29950"/>
        <dbReference type="ChEBI" id="CHEBI:30616"/>
        <dbReference type="ChEBI" id="CHEBI:33019"/>
        <dbReference type="ChEBI" id="CHEBI:61963"/>
        <dbReference type="ChEBI" id="CHEBI:65315"/>
        <dbReference type="ChEBI" id="CHEBI:87170"/>
        <dbReference type="ChEBI" id="CHEBI:456215"/>
        <dbReference type="EC" id="2.8.1.13"/>
    </reaction>
</comment>
<evidence type="ECO:0000259" key="11">
    <source>
        <dbReference type="Pfam" id="PF20259"/>
    </source>
</evidence>
<keyword evidence="1 9" id="KW-0820">tRNA-binding</keyword>
<dbReference type="GO" id="GO:0005737">
    <property type="term" value="C:cytoplasm"/>
    <property type="evidence" value="ECO:0007669"/>
    <property type="project" value="UniProtKB-SubCell"/>
</dbReference>
<evidence type="ECO:0000256" key="7">
    <source>
        <dbReference type="ARBA" id="ARBA00023157"/>
    </source>
</evidence>
<dbReference type="CDD" id="cd01998">
    <property type="entry name" value="MnmA_TRMU-like"/>
    <property type="match status" value="1"/>
</dbReference>
<dbReference type="AlphaFoldDB" id="A0A0G0M095"/>
<dbReference type="FunFam" id="2.30.30.280:FF:000001">
    <property type="entry name" value="tRNA-specific 2-thiouridylase MnmA"/>
    <property type="match status" value="1"/>
</dbReference>
<gene>
    <name evidence="9" type="primary">mnmA</name>
    <name evidence="12" type="ORF">UT18_C0016G0021</name>
</gene>
<keyword evidence="2 9" id="KW-0808">Transferase</keyword>
<dbReference type="GO" id="GO:0005524">
    <property type="term" value="F:ATP binding"/>
    <property type="evidence" value="ECO:0007669"/>
    <property type="project" value="UniProtKB-KW"/>
</dbReference>
<keyword evidence="7" id="KW-1015">Disulfide bond</keyword>
<dbReference type="EMBL" id="LBVV01000016">
    <property type="protein sequence ID" value="KKQ93725.1"/>
    <property type="molecule type" value="Genomic_DNA"/>
</dbReference>
<dbReference type="PANTHER" id="PTHR11933">
    <property type="entry name" value="TRNA 5-METHYLAMINOMETHYL-2-THIOURIDYLATE -METHYLTRANSFERASE"/>
    <property type="match status" value="1"/>
</dbReference>
<dbReference type="NCBIfam" id="TIGR00420">
    <property type="entry name" value="trmU"/>
    <property type="match status" value="1"/>
</dbReference>
<dbReference type="InterPro" id="IPR004506">
    <property type="entry name" value="MnmA-like"/>
</dbReference>
<evidence type="ECO:0000256" key="1">
    <source>
        <dbReference type="ARBA" id="ARBA00022555"/>
    </source>
</evidence>
<evidence type="ECO:0000256" key="3">
    <source>
        <dbReference type="ARBA" id="ARBA00022694"/>
    </source>
</evidence>
<dbReference type="Pfam" id="PF20259">
    <property type="entry name" value="tRNA_Me_trans_M"/>
    <property type="match status" value="1"/>
</dbReference>
<feature type="site" description="Interaction with tRNA" evidence="9">
    <location>
        <position position="118"/>
    </location>
</feature>
<feature type="region of interest" description="Interaction with tRNA" evidence="9">
    <location>
        <begin position="135"/>
        <end position="137"/>
    </location>
</feature>
<dbReference type="Pfam" id="PF20258">
    <property type="entry name" value="tRNA_Me_trans_C"/>
    <property type="match status" value="1"/>
</dbReference>
<evidence type="ECO:0000256" key="4">
    <source>
        <dbReference type="ARBA" id="ARBA00022741"/>
    </source>
</evidence>
<dbReference type="Proteomes" id="UP000034207">
    <property type="component" value="Unassembled WGS sequence"/>
</dbReference>
<dbReference type="GO" id="GO:0000049">
    <property type="term" value="F:tRNA binding"/>
    <property type="evidence" value="ECO:0007669"/>
    <property type="project" value="UniProtKB-KW"/>
</dbReference>
<dbReference type="PANTHER" id="PTHR11933:SF5">
    <property type="entry name" value="MITOCHONDRIAL TRNA-SPECIFIC 2-THIOURIDYLASE 1"/>
    <property type="match status" value="1"/>
</dbReference>
<feature type="domain" description="tRNA-specific 2-thiouridylase MnmA-like C-terminal" evidence="10">
    <location>
        <begin position="268"/>
        <end position="338"/>
    </location>
</feature>
<comment type="similarity">
    <text evidence="9">Belongs to the MnmA/TRMU family.</text>
</comment>
<dbReference type="Gene3D" id="2.30.30.280">
    <property type="entry name" value="Adenine nucleotide alpha hydrolases-like domains"/>
    <property type="match status" value="1"/>
</dbReference>
<dbReference type="STRING" id="1618345.UT18_C0016G0021"/>
<dbReference type="InterPro" id="IPR014729">
    <property type="entry name" value="Rossmann-like_a/b/a_fold"/>
</dbReference>
<comment type="function">
    <text evidence="9">Catalyzes the 2-thiolation of uridine at the wobble position (U34) of tRNA, leading to the formation of s(2)U34.</text>
</comment>
<dbReference type="Pfam" id="PF03054">
    <property type="entry name" value="tRNA_Me_trans"/>
    <property type="match status" value="1"/>
</dbReference>
<evidence type="ECO:0000256" key="9">
    <source>
        <dbReference type="HAMAP-Rule" id="MF_00144"/>
    </source>
</evidence>
<dbReference type="InterPro" id="IPR023382">
    <property type="entry name" value="MnmA-like_central_sf"/>
</dbReference>